<dbReference type="AlphaFoldDB" id="A0A8H4UNM6"/>
<gene>
    <name evidence="2" type="ORF">FZEAL_3728</name>
</gene>
<comment type="caution">
    <text evidence="2">The sequence shown here is derived from an EMBL/GenBank/DDBJ whole genome shotgun (WGS) entry which is preliminary data.</text>
</comment>
<keyword evidence="3" id="KW-1185">Reference proteome</keyword>
<evidence type="ECO:0000256" key="1">
    <source>
        <dbReference type="SAM" id="SignalP"/>
    </source>
</evidence>
<protein>
    <submittedName>
        <fullName evidence="2">Uncharacterized protein</fullName>
    </submittedName>
</protein>
<reference evidence="2" key="1">
    <citation type="journal article" date="2020" name="BMC Genomics">
        <title>Correction to: Identification and distribution of gene clusters required for synthesis of sphingolipid metabolism inhibitors in diverse species of the filamentous fungus Fusarium.</title>
        <authorList>
            <person name="Kim H.S."/>
            <person name="Lohmar J.M."/>
            <person name="Busman M."/>
            <person name="Brown D.W."/>
            <person name="Naumann T.A."/>
            <person name="Divon H.H."/>
            <person name="Lysoe E."/>
            <person name="Uhlig S."/>
            <person name="Proctor R.H."/>
        </authorList>
    </citation>
    <scope>NUCLEOTIDE SEQUENCE</scope>
    <source>
        <strain evidence="2">NRRL 22465</strain>
    </source>
</reference>
<dbReference type="EMBL" id="JABEYC010000248">
    <property type="protein sequence ID" value="KAF4980217.1"/>
    <property type="molecule type" value="Genomic_DNA"/>
</dbReference>
<keyword evidence="1" id="KW-0732">Signal</keyword>
<sequence>MLAIFALSLALATQASAQVDNCLLIKGGPSEDAKWAAAAWMKENYIQGEVCLEGCSVLDDELDEALSSMAEGRTGCVANVESQYLNVAFGNQEDFDGGGEDECENVC</sequence>
<evidence type="ECO:0000313" key="3">
    <source>
        <dbReference type="Proteomes" id="UP000635477"/>
    </source>
</evidence>
<evidence type="ECO:0000313" key="2">
    <source>
        <dbReference type="EMBL" id="KAF4980217.1"/>
    </source>
</evidence>
<organism evidence="2 3">
    <name type="scientific">Fusarium zealandicum</name>
    <dbReference type="NCBI Taxonomy" id="1053134"/>
    <lineage>
        <taxon>Eukaryota</taxon>
        <taxon>Fungi</taxon>
        <taxon>Dikarya</taxon>
        <taxon>Ascomycota</taxon>
        <taxon>Pezizomycotina</taxon>
        <taxon>Sordariomycetes</taxon>
        <taxon>Hypocreomycetidae</taxon>
        <taxon>Hypocreales</taxon>
        <taxon>Nectriaceae</taxon>
        <taxon>Fusarium</taxon>
        <taxon>Fusarium staphyleae species complex</taxon>
    </lineage>
</organism>
<dbReference type="Proteomes" id="UP000635477">
    <property type="component" value="Unassembled WGS sequence"/>
</dbReference>
<feature type="chain" id="PRO_5034905743" evidence="1">
    <location>
        <begin position="18"/>
        <end position="107"/>
    </location>
</feature>
<reference evidence="2" key="2">
    <citation type="submission" date="2020-05" db="EMBL/GenBank/DDBJ databases">
        <authorList>
            <person name="Kim H.-S."/>
            <person name="Proctor R.H."/>
            <person name="Brown D.W."/>
        </authorList>
    </citation>
    <scope>NUCLEOTIDE SEQUENCE</scope>
    <source>
        <strain evidence="2">NRRL 22465</strain>
    </source>
</reference>
<proteinExistence type="predicted"/>
<name>A0A8H4UNM6_9HYPO</name>
<accession>A0A8H4UNM6</accession>
<feature type="signal peptide" evidence="1">
    <location>
        <begin position="1"/>
        <end position="17"/>
    </location>
</feature>